<proteinExistence type="predicted"/>
<accession>A0ABV7WMC3</accession>
<evidence type="ECO:0000256" key="1">
    <source>
        <dbReference type="SAM" id="MobiDB-lite"/>
    </source>
</evidence>
<feature type="non-terminal residue" evidence="3">
    <location>
        <position position="384"/>
    </location>
</feature>
<evidence type="ECO:0000313" key="3">
    <source>
        <dbReference type="EMBL" id="MFC3690557.1"/>
    </source>
</evidence>
<dbReference type="Proteomes" id="UP001595685">
    <property type="component" value="Unassembled WGS sequence"/>
</dbReference>
<gene>
    <name evidence="3" type="ORF">ACFOLH_19600</name>
</gene>
<dbReference type="SMART" id="SM00507">
    <property type="entry name" value="HNHc"/>
    <property type="match status" value="1"/>
</dbReference>
<sequence length="384" mass="41451">MLVAGSMARISAAAEAAGLVAVAELALRRRVEGARHGLGTDESDDYTADEVGALLRMSRQTARARLALGLDLLHRRPATLAALTRGDICLTRARRISEALAQVDDDTARQVEHQALDRAPEQTPAQLSARLTRLVLRADADAARRRTQAAVRDRRCSIRVLHDGTALLQVVGRTELVVAAYERIDQAARSILRDTPTGLDSGDQHAGSSVPTDPGRTLDQTRVDVVLGMLVGDPDTVTAATGVQVTVDVVAPVGTLLGGDEPGELVGYGPIPAAVRELAEDAAWRRWVTDTDGTVVARSTRRYRPSTAMVQLLRARDGTCRFPTCRRRASACDLDHVVPWPAGQTSTDNLAVLGRHHHRLKHRAGWSVRLDPDGTLHWRTPAGI</sequence>
<comment type="caution">
    <text evidence="3">The sequence shown here is derived from an EMBL/GenBank/DDBJ whole genome shotgun (WGS) entry which is preliminary data.</text>
</comment>
<dbReference type="Pfam" id="PF02720">
    <property type="entry name" value="DUF222"/>
    <property type="match status" value="1"/>
</dbReference>
<evidence type="ECO:0000313" key="4">
    <source>
        <dbReference type="Proteomes" id="UP001595685"/>
    </source>
</evidence>
<dbReference type="InterPro" id="IPR003870">
    <property type="entry name" value="DUF222"/>
</dbReference>
<feature type="region of interest" description="Disordered" evidence="1">
    <location>
        <begin position="195"/>
        <end position="218"/>
    </location>
</feature>
<dbReference type="RefSeq" id="WP_376985817.1">
    <property type="nucleotide sequence ID" value="NZ_JBHRWW010000039.1"/>
</dbReference>
<name>A0ABV7WMC3_9MICO</name>
<protein>
    <submittedName>
        <fullName evidence="3">DUF222 domain-containing protein</fullName>
    </submittedName>
</protein>
<dbReference type="CDD" id="cd00085">
    <property type="entry name" value="HNHc"/>
    <property type="match status" value="1"/>
</dbReference>
<feature type="domain" description="HNH nuclease" evidence="2">
    <location>
        <begin position="308"/>
        <end position="359"/>
    </location>
</feature>
<dbReference type="EMBL" id="JBHRWW010000039">
    <property type="protein sequence ID" value="MFC3690557.1"/>
    <property type="molecule type" value="Genomic_DNA"/>
</dbReference>
<keyword evidence="4" id="KW-1185">Reference proteome</keyword>
<reference evidence="4" key="1">
    <citation type="journal article" date="2019" name="Int. J. Syst. Evol. Microbiol.">
        <title>The Global Catalogue of Microorganisms (GCM) 10K type strain sequencing project: providing services to taxonomists for standard genome sequencing and annotation.</title>
        <authorList>
            <consortium name="The Broad Institute Genomics Platform"/>
            <consortium name="The Broad Institute Genome Sequencing Center for Infectious Disease"/>
            <person name="Wu L."/>
            <person name="Ma J."/>
        </authorList>
    </citation>
    <scope>NUCLEOTIDE SEQUENCE [LARGE SCALE GENOMIC DNA]</scope>
    <source>
        <strain evidence="4">NCAIM B.02333</strain>
    </source>
</reference>
<evidence type="ECO:0000259" key="2">
    <source>
        <dbReference type="SMART" id="SM00507"/>
    </source>
</evidence>
<organism evidence="3 4">
    <name type="scientific">Aquipuribacter hungaricus</name>
    <dbReference type="NCBI Taxonomy" id="545624"/>
    <lineage>
        <taxon>Bacteria</taxon>
        <taxon>Bacillati</taxon>
        <taxon>Actinomycetota</taxon>
        <taxon>Actinomycetes</taxon>
        <taxon>Micrococcales</taxon>
        <taxon>Intrasporangiaceae</taxon>
        <taxon>Aquipuribacter</taxon>
    </lineage>
</organism>
<dbReference type="InterPro" id="IPR003615">
    <property type="entry name" value="HNH_nuc"/>
</dbReference>